<evidence type="ECO:0000313" key="2">
    <source>
        <dbReference type="EMBL" id="MFD2697119.1"/>
    </source>
</evidence>
<reference evidence="3" key="1">
    <citation type="journal article" date="2019" name="Int. J. Syst. Evol. Microbiol.">
        <title>The Global Catalogue of Microorganisms (GCM) 10K type strain sequencing project: providing services to taxonomists for standard genome sequencing and annotation.</title>
        <authorList>
            <consortium name="The Broad Institute Genomics Platform"/>
            <consortium name="The Broad Institute Genome Sequencing Center for Infectious Disease"/>
            <person name="Wu L."/>
            <person name="Ma J."/>
        </authorList>
    </citation>
    <scope>NUCLEOTIDE SEQUENCE [LARGE SCALE GENOMIC DNA]</scope>
    <source>
        <strain evidence="3">KCTC 42255</strain>
    </source>
</reference>
<sequence>MELKNLGTTSIKIPPIVFGGNVFGWTADKTQSFKLLDELVSLGFNAIDTADVYSRWATGNQGGESEIIIGEWMQRNNNRDKISLFTKVGSNMKPGGEKNISKKYILKAVEDSLTRLKTDYIDLYFSHYDDFKTPVTETLSAYEQLISEGKVRHIGASNFSPERLIENLEASRVENLPKYEVFQPLYNLIDRQEFEKTIKTICKEHKMGVISYFSLASGFLTGKYKTEMDFEGAERKRFAQKYLNHKNLSILNQMDNIAAEHQVSLAAVALRWIMQRPEISAPIASATNTDQLSAFKEAISFELNAEQMSILNTWSQV</sequence>
<dbReference type="InterPro" id="IPR036812">
    <property type="entry name" value="NAD(P)_OxRdtase_dom_sf"/>
</dbReference>
<dbReference type="Gene3D" id="3.20.20.100">
    <property type="entry name" value="NADP-dependent oxidoreductase domain"/>
    <property type="match status" value="1"/>
</dbReference>
<dbReference type="InterPro" id="IPR023210">
    <property type="entry name" value="NADP_OxRdtase_dom"/>
</dbReference>
<dbReference type="SUPFAM" id="SSF51430">
    <property type="entry name" value="NAD(P)-linked oxidoreductase"/>
    <property type="match status" value="1"/>
</dbReference>
<proteinExistence type="predicted"/>
<gene>
    <name evidence="2" type="ORF">ACFSQ0_03870</name>
</gene>
<dbReference type="Pfam" id="PF00248">
    <property type="entry name" value="Aldo_ket_red"/>
    <property type="match status" value="1"/>
</dbReference>
<protein>
    <submittedName>
        <fullName evidence="2">Aldo/keto reductase</fullName>
    </submittedName>
</protein>
<name>A0ABW5SBZ8_9FLAO</name>
<feature type="domain" description="NADP-dependent oxidoreductase" evidence="1">
    <location>
        <begin position="15"/>
        <end position="312"/>
    </location>
</feature>
<dbReference type="InterPro" id="IPR050523">
    <property type="entry name" value="AKR_Detox_Biosynth"/>
</dbReference>
<dbReference type="EMBL" id="JBHULZ010000023">
    <property type="protein sequence ID" value="MFD2697119.1"/>
    <property type="molecule type" value="Genomic_DNA"/>
</dbReference>
<dbReference type="PANTHER" id="PTHR43364:SF6">
    <property type="entry name" value="OXIDOREDUCTASE-RELATED"/>
    <property type="match status" value="1"/>
</dbReference>
<accession>A0ABW5SBZ8</accession>
<dbReference type="RefSeq" id="WP_379044385.1">
    <property type="nucleotide sequence ID" value="NZ_JBHULZ010000023.1"/>
</dbReference>
<evidence type="ECO:0000259" key="1">
    <source>
        <dbReference type="Pfam" id="PF00248"/>
    </source>
</evidence>
<dbReference type="CDD" id="cd19081">
    <property type="entry name" value="AKR_AKR9C1"/>
    <property type="match status" value="1"/>
</dbReference>
<dbReference type="Proteomes" id="UP001597357">
    <property type="component" value="Unassembled WGS sequence"/>
</dbReference>
<dbReference type="PANTHER" id="PTHR43364">
    <property type="entry name" value="NADH-SPECIFIC METHYLGLYOXAL REDUCTASE-RELATED"/>
    <property type="match status" value="1"/>
</dbReference>
<evidence type="ECO:0000313" key="3">
    <source>
        <dbReference type="Proteomes" id="UP001597357"/>
    </source>
</evidence>
<comment type="caution">
    <text evidence="2">The sequence shown here is derived from an EMBL/GenBank/DDBJ whole genome shotgun (WGS) entry which is preliminary data.</text>
</comment>
<organism evidence="2 3">
    <name type="scientific">Mesonia sediminis</name>
    <dbReference type="NCBI Taxonomy" id="1703946"/>
    <lineage>
        <taxon>Bacteria</taxon>
        <taxon>Pseudomonadati</taxon>
        <taxon>Bacteroidota</taxon>
        <taxon>Flavobacteriia</taxon>
        <taxon>Flavobacteriales</taxon>
        <taxon>Flavobacteriaceae</taxon>
        <taxon>Mesonia</taxon>
    </lineage>
</organism>
<keyword evidence="3" id="KW-1185">Reference proteome</keyword>